<dbReference type="InterPro" id="IPR023034">
    <property type="entry name" value="PPIase_SurA"/>
</dbReference>
<dbReference type="Pfam" id="PF09312">
    <property type="entry name" value="SurA_N"/>
    <property type="match status" value="1"/>
</dbReference>
<proteinExistence type="inferred from homology"/>
<protein>
    <recommendedName>
        <fullName evidence="7">Chaperone SurA</fullName>
    </recommendedName>
    <alternativeName>
        <fullName evidence="7">Peptidyl-prolyl cis-trans isomerase SurA</fullName>
        <shortName evidence="7">PPIase SurA</shortName>
        <ecNumber evidence="7">5.2.1.8</ecNumber>
    </alternativeName>
    <alternativeName>
        <fullName evidence="7">Rotamase SurA</fullName>
    </alternativeName>
</protein>
<dbReference type="PROSITE" id="PS01096">
    <property type="entry name" value="PPIC_PPIASE_1"/>
    <property type="match status" value="1"/>
</dbReference>
<evidence type="ECO:0000256" key="4">
    <source>
        <dbReference type="ARBA" id="ARBA00023110"/>
    </source>
</evidence>
<keyword evidence="2 7" id="KW-0677">Repeat</keyword>
<dbReference type="GO" id="GO:0043165">
    <property type="term" value="P:Gram-negative-bacterium-type cell outer membrane assembly"/>
    <property type="evidence" value="ECO:0007669"/>
    <property type="project" value="InterPro"/>
</dbReference>
<keyword evidence="6 7" id="KW-0413">Isomerase</keyword>
<dbReference type="RefSeq" id="WP_234982827.1">
    <property type="nucleotide sequence ID" value="NZ_CP023018.1"/>
</dbReference>
<evidence type="ECO:0000256" key="2">
    <source>
        <dbReference type="ARBA" id="ARBA00022737"/>
    </source>
</evidence>
<reference evidence="9 10" key="1">
    <citation type="submission" date="2017-01" db="EMBL/GenBank/DDBJ databases">
        <authorList>
            <person name="Mah S.A."/>
            <person name="Swanson W.J."/>
            <person name="Moy G.W."/>
            <person name="Vacquier V.D."/>
        </authorList>
    </citation>
    <scope>NUCLEOTIDE SEQUENCE [LARGE SCALE GENOMIC DNA]</scope>
    <source>
        <strain evidence="9 10">M9</strain>
    </source>
</reference>
<comment type="function">
    <text evidence="7">Chaperone involved in the correct folding and assembly of outer membrane proteins. Recognizes specific patterns of aromatic residues and the orientation of their side chains, which are found more frequently in integral outer membrane proteins. May act in both early periplasmic and late outer membrane-associated steps of protein maturation.</text>
</comment>
<keyword evidence="3 7" id="KW-0574">Periplasm</keyword>
<dbReference type="HAMAP" id="MF_01183">
    <property type="entry name" value="Chaperone_SurA"/>
    <property type="match status" value="1"/>
</dbReference>
<evidence type="ECO:0000256" key="1">
    <source>
        <dbReference type="ARBA" id="ARBA00022729"/>
    </source>
</evidence>
<dbReference type="InterPro" id="IPR015391">
    <property type="entry name" value="SurA_N"/>
</dbReference>
<dbReference type="EMBL" id="FTPK01000002">
    <property type="protein sequence ID" value="SIT71067.1"/>
    <property type="molecule type" value="Genomic_DNA"/>
</dbReference>
<dbReference type="STRING" id="233100.SAMN05216526_1468"/>
<dbReference type="Gene3D" id="3.10.50.40">
    <property type="match status" value="2"/>
</dbReference>
<dbReference type="Gene3D" id="1.10.4030.10">
    <property type="entry name" value="Porin chaperone SurA, peptide-binding domain"/>
    <property type="match status" value="1"/>
</dbReference>
<dbReference type="PROSITE" id="PS50198">
    <property type="entry name" value="PPIC_PPIASE_2"/>
    <property type="match status" value="2"/>
</dbReference>
<comment type="subcellular location">
    <subcellularLocation>
        <location evidence="7">Periplasm</location>
    </subcellularLocation>
    <text evidence="7">Is capable of associating with the outer membrane.</text>
</comment>
<evidence type="ECO:0000313" key="9">
    <source>
        <dbReference type="EMBL" id="SIT71067.1"/>
    </source>
</evidence>
<dbReference type="Pfam" id="PF00639">
    <property type="entry name" value="Rotamase"/>
    <property type="match status" value="1"/>
</dbReference>
<feature type="signal peptide" evidence="7">
    <location>
        <begin position="1"/>
        <end position="21"/>
    </location>
</feature>
<evidence type="ECO:0000256" key="3">
    <source>
        <dbReference type="ARBA" id="ARBA00022764"/>
    </source>
</evidence>
<comment type="domain">
    <text evidence="7">The PPIase activity resides only in the second parvulin domain. The N-terminal region and the C-terminal tail are necessary and sufficient for the chaperone activity of SurA. The PPIase activity is dispensable for SurA to function as a chaperone. The N-terminal region and the C-terminal tail are also required for porin recognition.</text>
</comment>
<keyword evidence="10" id="KW-1185">Reference proteome</keyword>
<dbReference type="InterPro" id="IPR000297">
    <property type="entry name" value="PPIase_PpiC"/>
</dbReference>
<gene>
    <name evidence="7" type="primary">surA</name>
    <name evidence="9" type="ORF">SAMN05216526_1468</name>
</gene>
<organism evidence="9 10">
    <name type="scientific">Ectothiorhodosinus mongolicus</name>
    <dbReference type="NCBI Taxonomy" id="233100"/>
    <lineage>
        <taxon>Bacteria</taxon>
        <taxon>Pseudomonadati</taxon>
        <taxon>Pseudomonadota</taxon>
        <taxon>Gammaproteobacteria</taxon>
        <taxon>Chromatiales</taxon>
        <taxon>Ectothiorhodospiraceae</taxon>
        <taxon>Ectothiorhodosinus</taxon>
    </lineage>
</organism>
<dbReference type="Pfam" id="PF13616">
    <property type="entry name" value="Rotamase_3"/>
    <property type="match status" value="1"/>
</dbReference>
<evidence type="ECO:0000256" key="5">
    <source>
        <dbReference type="ARBA" id="ARBA00023186"/>
    </source>
</evidence>
<dbReference type="GO" id="GO:0003755">
    <property type="term" value="F:peptidyl-prolyl cis-trans isomerase activity"/>
    <property type="evidence" value="ECO:0007669"/>
    <property type="project" value="UniProtKB-UniRule"/>
</dbReference>
<dbReference type="InterPro" id="IPR023058">
    <property type="entry name" value="PPIase_PpiC_CS"/>
</dbReference>
<dbReference type="GO" id="GO:0030288">
    <property type="term" value="C:outer membrane-bounded periplasmic space"/>
    <property type="evidence" value="ECO:0007669"/>
    <property type="project" value="InterPro"/>
</dbReference>
<feature type="chain" id="PRO_5013406774" description="Chaperone SurA" evidence="7">
    <location>
        <begin position="22"/>
        <end position="452"/>
    </location>
</feature>
<feature type="domain" description="PpiC" evidence="8">
    <location>
        <begin position="293"/>
        <end position="392"/>
    </location>
</feature>
<dbReference type="GO" id="GO:0006457">
    <property type="term" value="P:protein folding"/>
    <property type="evidence" value="ECO:0007669"/>
    <property type="project" value="UniProtKB-UniRule"/>
</dbReference>
<evidence type="ECO:0000259" key="8">
    <source>
        <dbReference type="PROSITE" id="PS50198"/>
    </source>
</evidence>
<dbReference type="InterPro" id="IPR050280">
    <property type="entry name" value="OMP_Chaperone_SurA"/>
</dbReference>
<evidence type="ECO:0000256" key="7">
    <source>
        <dbReference type="HAMAP-Rule" id="MF_01183"/>
    </source>
</evidence>
<dbReference type="AlphaFoldDB" id="A0A1R3W122"/>
<dbReference type="EC" id="5.2.1.8" evidence="7"/>
<dbReference type="InterPro" id="IPR027304">
    <property type="entry name" value="Trigger_fact/SurA_dom_sf"/>
</dbReference>
<dbReference type="InterPro" id="IPR046357">
    <property type="entry name" value="PPIase_dom_sf"/>
</dbReference>
<dbReference type="SUPFAM" id="SSF109998">
    <property type="entry name" value="Triger factor/SurA peptide-binding domain-like"/>
    <property type="match status" value="1"/>
</dbReference>
<dbReference type="GO" id="GO:0051082">
    <property type="term" value="F:unfolded protein binding"/>
    <property type="evidence" value="ECO:0007669"/>
    <property type="project" value="UniProtKB-UniRule"/>
</dbReference>
<dbReference type="GO" id="GO:0050821">
    <property type="term" value="P:protein stabilization"/>
    <property type="evidence" value="ECO:0007669"/>
    <property type="project" value="InterPro"/>
</dbReference>
<keyword evidence="1 7" id="KW-0732">Signal</keyword>
<sequence precursor="true">MKQIIKSMLACALLGAYALNAAQAQGTVPQAGDGELLDRVAVVVDEDVIMQSELLERLRLIEQQIAARDGQRPPREALLRPVLDRLIMERLQLQEASRLGIRIDDISLNNALENIARENRMSLGQFRDRLVADGIDFRAFREQIRDEMTISQLHRRRVDTRIQVSEQEIDDLIASESGAIDRNLEYRLQHLLISLPEGANPEQIREARARAEAIRSEALDGADFSQLVLRESEGQTVLDGGDLGWRSAAQVPTLFSRHVVLMREGDISEVIRSPSGFHLVKLTERRGNEQVQIEQTRARHILITPSEILTPEEARERLRNLYNRIADGADFAELARAHSDDPGSATRGGDLGWVDPGMMVPAFEDVMNRTAVGDVSEPFASPFGFHILQVTERRSHDSSREIMRAQARDLIRERKREDELEIWLRRLRDESFVEYRLDDPLAAGMERGRRLR</sequence>
<evidence type="ECO:0000256" key="6">
    <source>
        <dbReference type="ARBA" id="ARBA00023235"/>
    </source>
</evidence>
<comment type="catalytic activity">
    <reaction evidence="7">
        <text>[protein]-peptidylproline (omega=180) = [protein]-peptidylproline (omega=0)</text>
        <dbReference type="Rhea" id="RHEA:16237"/>
        <dbReference type="Rhea" id="RHEA-COMP:10747"/>
        <dbReference type="Rhea" id="RHEA-COMP:10748"/>
        <dbReference type="ChEBI" id="CHEBI:83833"/>
        <dbReference type="ChEBI" id="CHEBI:83834"/>
        <dbReference type="EC" id="5.2.1.8"/>
    </reaction>
</comment>
<keyword evidence="5 7" id="KW-0143">Chaperone</keyword>
<feature type="domain" description="PpiC" evidence="8">
    <location>
        <begin position="183"/>
        <end position="284"/>
    </location>
</feature>
<keyword evidence="4 7" id="KW-0697">Rotamase</keyword>
<dbReference type="GO" id="GO:0042277">
    <property type="term" value="F:peptide binding"/>
    <property type="evidence" value="ECO:0007669"/>
    <property type="project" value="InterPro"/>
</dbReference>
<accession>A0A1R3W122</accession>
<dbReference type="PANTHER" id="PTHR47637">
    <property type="entry name" value="CHAPERONE SURA"/>
    <property type="match status" value="1"/>
</dbReference>
<dbReference type="SUPFAM" id="SSF54534">
    <property type="entry name" value="FKBP-like"/>
    <property type="match status" value="2"/>
</dbReference>
<name>A0A1R3W122_9GAMM</name>
<dbReference type="PANTHER" id="PTHR47637:SF1">
    <property type="entry name" value="CHAPERONE SURA"/>
    <property type="match status" value="1"/>
</dbReference>
<dbReference type="Proteomes" id="UP000223759">
    <property type="component" value="Unassembled WGS sequence"/>
</dbReference>
<evidence type="ECO:0000313" key="10">
    <source>
        <dbReference type="Proteomes" id="UP000223759"/>
    </source>
</evidence>